<evidence type="ECO:0008006" key="4">
    <source>
        <dbReference type="Google" id="ProtNLM"/>
    </source>
</evidence>
<reference evidence="2" key="1">
    <citation type="submission" date="2022-11" db="EMBL/GenBank/DDBJ databases">
        <title>Biodiversity and phylogenetic relationships of bacteria.</title>
        <authorList>
            <person name="Machado R.A.R."/>
            <person name="Bhat A."/>
            <person name="Loulou A."/>
            <person name="Kallel S."/>
        </authorList>
    </citation>
    <scope>NUCLEOTIDE SEQUENCE</scope>
    <source>
        <strain evidence="2">K-TC2</strain>
    </source>
</reference>
<feature type="signal peptide" evidence="1">
    <location>
        <begin position="1"/>
        <end position="22"/>
    </location>
</feature>
<protein>
    <recommendedName>
        <fullName evidence="4">Lysozyme inhibitor LprI N-terminal domain-containing protein</fullName>
    </recommendedName>
</protein>
<evidence type="ECO:0000313" key="3">
    <source>
        <dbReference type="Proteomes" id="UP001144805"/>
    </source>
</evidence>
<sequence>MRPSLAGLLLMAAGILSTPAVALESAADPIDAALASCLATPEAGETVGKAACFTSARGAWEKEMTSAYFALAATLDARSRGILRGAQKQREAYVAAERRFQATSRTRAQGANLAASLAAQDADLFKARALTLRSYRSDG</sequence>
<accession>A0A9X3E4Q9</accession>
<evidence type="ECO:0000256" key="1">
    <source>
        <dbReference type="SAM" id="SignalP"/>
    </source>
</evidence>
<dbReference type="RefSeq" id="WP_266340643.1">
    <property type="nucleotide sequence ID" value="NZ_JAPKNK010000011.1"/>
</dbReference>
<evidence type="ECO:0000313" key="2">
    <source>
        <dbReference type="EMBL" id="MCX5571680.1"/>
    </source>
</evidence>
<organism evidence="2 3">
    <name type="scientific">Kaistia nematophila</name>
    <dbReference type="NCBI Taxonomy" id="2994654"/>
    <lineage>
        <taxon>Bacteria</taxon>
        <taxon>Pseudomonadati</taxon>
        <taxon>Pseudomonadota</taxon>
        <taxon>Alphaproteobacteria</taxon>
        <taxon>Hyphomicrobiales</taxon>
        <taxon>Kaistiaceae</taxon>
        <taxon>Kaistia</taxon>
    </lineage>
</organism>
<keyword evidence="3" id="KW-1185">Reference proteome</keyword>
<dbReference type="Proteomes" id="UP001144805">
    <property type="component" value="Unassembled WGS sequence"/>
</dbReference>
<keyword evidence="1" id="KW-0732">Signal</keyword>
<dbReference type="EMBL" id="JAPKNK010000011">
    <property type="protein sequence ID" value="MCX5571680.1"/>
    <property type="molecule type" value="Genomic_DNA"/>
</dbReference>
<proteinExistence type="predicted"/>
<dbReference type="AlphaFoldDB" id="A0A9X3E4Q9"/>
<gene>
    <name evidence="2" type="ORF">OSH07_20935</name>
</gene>
<comment type="caution">
    <text evidence="2">The sequence shown here is derived from an EMBL/GenBank/DDBJ whole genome shotgun (WGS) entry which is preliminary data.</text>
</comment>
<name>A0A9X3E4Q9_9HYPH</name>
<feature type="chain" id="PRO_5040790243" description="Lysozyme inhibitor LprI N-terminal domain-containing protein" evidence="1">
    <location>
        <begin position="23"/>
        <end position="139"/>
    </location>
</feature>